<dbReference type="Gene3D" id="3.90.220.20">
    <property type="entry name" value="DNA methylase specificity domains"/>
    <property type="match status" value="2"/>
</dbReference>
<dbReference type="Pfam" id="PF01420">
    <property type="entry name" value="Methylase_S"/>
    <property type="match status" value="1"/>
</dbReference>
<comment type="similarity">
    <text evidence="1">Belongs to the type-I restriction system S methylase family.</text>
</comment>
<evidence type="ECO:0000259" key="4">
    <source>
        <dbReference type="Pfam" id="PF01420"/>
    </source>
</evidence>
<evidence type="ECO:0000256" key="3">
    <source>
        <dbReference type="ARBA" id="ARBA00023125"/>
    </source>
</evidence>
<dbReference type="PANTHER" id="PTHR30408:SF12">
    <property type="entry name" value="TYPE I RESTRICTION ENZYME MJAVIII SPECIFICITY SUBUNIT"/>
    <property type="match status" value="1"/>
</dbReference>
<accession>A0A0R1WIJ7</accession>
<evidence type="ECO:0000256" key="1">
    <source>
        <dbReference type="ARBA" id="ARBA00010923"/>
    </source>
</evidence>
<organism evidence="5 6">
    <name type="scientific">Companilactobacillus nantensis DSM 16982</name>
    <dbReference type="NCBI Taxonomy" id="1423774"/>
    <lineage>
        <taxon>Bacteria</taxon>
        <taxon>Bacillati</taxon>
        <taxon>Bacillota</taxon>
        <taxon>Bacilli</taxon>
        <taxon>Lactobacillales</taxon>
        <taxon>Lactobacillaceae</taxon>
        <taxon>Companilactobacillus</taxon>
    </lineage>
</organism>
<name>A0A0R1WIJ7_9LACO</name>
<proteinExistence type="inferred from homology"/>
<keyword evidence="6" id="KW-1185">Reference proteome</keyword>
<dbReference type="GO" id="GO:0003677">
    <property type="term" value="F:DNA binding"/>
    <property type="evidence" value="ECO:0007669"/>
    <property type="project" value="UniProtKB-KW"/>
</dbReference>
<keyword evidence="2" id="KW-0680">Restriction system</keyword>
<evidence type="ECO:0000313" key="5">
    <source>
        <dbReference type="EMBL" id="KRM17762.1"/>
    </source>
</evidence>
<dbReference type="STRING" id="1423774.FD31_GL002281"/>
<dbReference type="PANTHER" id="PTHR30408">
    <property type="entry name" value="TYPE-1 RESTRICTION ENZYME ECOKI SPECIFICITY PROTEIN"/>
    <property type="match status" value="1"/>
</dbReference>
<evidence type="ECO:0000256" key="2">
    <source>
        <dbReference type="ARBA" id="ARBA00022747"/>
    </source>
</evidence>
<comment type="caution">
    <text evidence="5">The sequence shown here is derived from an EMBL/GenBank/DDBJ whole genome shotgun (WGS) entry which is preliminary data.</text>
</comment>
<dbReference type="InterPro" id="IPR000055">
    <property type="entry name" value="Restrct_endonuc_typeI_TRD"/>
</dbReference>
<dbReference type="SUPFAM" id="SSF116734">
    <property type="entry name" value="DNA methylase specificity domain"/>
    <property type="match status" value="2"/>
</dbReference>
<dbReference type="InterPro" id="IPR044946">
    <property type="entry name" value="Restrct_endonuc_typeI_TRD_sf"/>
</dbReference>
<feature type="domain" description="Type I restriction modification DNA specificity" evidence="4">
    <location>
        <begin position="215"/>
        <end position="386"/>
    </location>
</feature>
<gene>
    <name evidence="5" type="ORF">FD31_GL002281</name>
</gene>
<protein>
    <submittedName>
        <fullName evidence="5">Type i restriction enzyme specificity protein</fullName>
    </submittedName>
</protein>
<evidence type="ECO:0000313" key="6">
    <source>
        <dbReference type="Proteomes" id="UP000051302"/>
    </source>
</evidence>
<dbReference type="PATRIC" id="fig|1423774.3.peg.2371"/>
<dbReference type="RefSeq" id="WP_057891395.1">
    <property type="nucleotide sequence ID" value="NZ_AZFV01000006.1"/>
</dbReference>
<keyword evidence="3" id="KW-0238">DNA-binding</keyword>
<dbReference type="Proteomes" id="UP000051302">
    <property type="component" value="Unassembled WGS sequence"/>
</dbReference>
<reference evidence="5 6" key="1">
    <citation type="journal article" date="2015" name="Genome Announc.">
        <title>Expanding the biotechnology potential of lactobacilli through comparative genomics of 213 strains and associated genera.</title>
        <authorList>
            <person name="Sun Z."/>
            <person name="Harris H.M."/>
            <person name="McCann A."/>
            <person name="Guo C."/>
            <person name="Argimon S."/>
            <person name="Zhang W."/>
            <person name="Yang X."/>
            <person name="Jeffery I.B."/>
            <person name="Cooney J.C."/>
            <person name="Kagawa T.F."/>
            <person name="Liu W."/>
            <person name="Song Y."/>
            <person name="Salvetti E."/>
            <person name="Wrobel A."/>
            <person name="Rasinkangas P."/>
            <person name="Parkhill J."/>
            <person name="Rea M.C."/>
            <person name="O'Sullivan O."/>
            <person name="Ritari J."/>
            <person name="Douillard F.P."/>
            <person name="Paul Ross R."/>
            <person name="Yang R."/>
            <person name="Briner A.E."/>
            <person name="Felis G.E."/>
            <person name="de Vos W.M."/>
            <person name="Barrangou R."/>
            <person name="Klaenhammer T.R."/>
            <person name="Caufield P.W."/>
            <person name="Cui Y."/>
            <person name="Zhang H."/>
            <person name="O'Toole P.W."/>
        </authorList>
    </citation>
    <scope>NUCLEOTIDE SEQUENCE [LARGE SCALE GENOMIC DNA]</scope>
    <source>
        <strain evidence="5 6">DSM 16982</strain>
    </source>
</reference>
<dbReference type="GO" id="GO:0009307">
    <property type="term" value="P:DNA restriction-modification system"/>
    <property type="evidence" value="ECO:0007669"/>
    <property type="project" value="UniProtKB-KW"/>
</dbReference>
<sequence length="411" mass="47855">MDKRVPEVRFKGFTDDWEQQKSNKIFKPLSKKGFEKLPVLSVTQDDGVIKRSDLNMDIKYTTASLHNYKLIEPHNFVISLRSFQGGFELSDITGVVSPAYTIFSFKENNNQDELFWKYKFKTHNFIQSLKTITFGIRDGKSISFSEFKSLPLVFPNNKKEQKEIGKSFIILEKMIMLEREKLNLYESLKKYMLQNLFPTIEERKSNLIFTSSNTTWKQYYLFDVINKIIDFRGLTPKKLGLDWSKDGILALSALNVKNNYIDKDINIHYGNELLYSKWMKDTHLHKGQVLMTTEAPMGNVAQVPDKNKYILSQRVIAFDTNEQKITDDFLAITLHTTRVFNDLLSLSSGGTAKGVSQRSLSQLKINIPSNIDYQNDISDYYKLLNKKISETQSHLHSYKMLKKYFLQKLFL</sequence>
<dbReference type="AlphaFoldDB" id="A0A0R1WIJ7"/>
<dbReference type="EMBL" id="AZFV01000006">
    <property type="protein sequence ID" value="KRM17762.1"/>
    <property type="molecule type" value="Genomic_DNA"/>
</dbReference>
<dbReference type="InterPro" id="IPR052021">
    <property type="entry name" value="Type-I_RS_S_subunit"/>
</dbReference>